<keyword evidence="1" id="KW-0175">Coiled coil</keyword>
<evidence type="ECO:0000313" key="2">
    <source>
        <dbReference type="EMBL" id="ELR69041.1"/>
    </source>
</evidence>
<sequence>MASIGNLNVTNLADGLAKFLVARAKEELSVAFFAKFQKELEKHEQLEIIFPVTYQNLQIIGNEIYQFSAYIELLRQGFQKDLANILPNLQKLINDPAMNPVFKELPELRAVLSDGLYIAIRLKQGDHVGNAVDSYISFQAKKDSLDKINTNLYPSVVLLNIFSQSLRATNDDSYWISLQQMKKLENTTILTLYMGLVYHQIINFEKQHNVSLIIAGKTVLEVLQKADESVQAMQTFRATYLEPLLATGKLVDQRFHAIKKELREGAEKPSYEEYFELMQVSVNFISEIKNIYKAFVEDQKAKEQSNDLDKYLAPIQSFGNIYVDVNQKNYVSAISEFAFLYKNTIIDKLRKKIDDGKKELEDLMEKHQEVIAALVKYGNFVAVVAKAETSDQVKDAIEAVALPAGSARIKRATQFNVALNAYLGGHFGNEYLEDQVAGRSKWSKIYGISAPIGITISTDLHGKKGSELGSLSAMINLIDIGAVASFRTQNDSTANIPELKLQNILAPGAFVIWGIPQTPLSLGYGWQRGPQLREITISANGTENTIESSAYRWSIFFAVDIPLINFYTKTK</sequence>
<dbReference type="eggNOG" id="ENOG5030VE8">
    <property type="taxonomic scope" value="Bacteria"/>
</dbReference>
<name>L8JJF9_9BACT</name>
<dbReference type="EMBL" id="AMZN01000085">
    <property type="protein sequence ID" value="ELR69041.1"/>
    <property type="molecule type" value="Genomic_DNA"/>
</dbReference>
<reference evidence="2 3" key="1">
    <citation type="submission" date="2012-12" db="EMBL/GenBank/DDBJ databases">
        <title>Genome assembly of Fulvivirga imtechensis AK7.</title>
        <authorList>
            <person name="Nupur N."/>
            <person name="Khatri I."/>
            <person name="Kumar R."/>
            <person name="Subramanian S."/>
            <person name="Pinnaka A."/>
        </authorList>
    </citation>
    <scope>NUCLEOTIDE SEQUENCE [LARGE SCALE GENOMIC DNA]</scope>
    <source>
        <strain evidence="2 3">AK7</strain>
    </source>
</reference>
<evidence type="ECO:0000256" key="1">
    <source>
        <dbReference type="SAM" id="Coils"/>
    </source>
</evidence>
<evidence type="ECO:0000313" key="3">
    <source>
        <dbReference type="Proteomes" id="UP000011135"/>
    </source>
</evidence>
<dbReference type="AlphaFoldDB" id="L8JJF9"/>
<keyword evidence="3" id="KW-1185">Reference proteome</keyword>
<gene>
    <name evidence="2" type="ORF">C900_05526</name>
</gene>
<comment type="caution">
    <text evidence="2">The sequence shown here is derived from an EMBL/GenBank/DDBJ whole genome shotgun (WGS) entry which is preliminary data.</text>
</comment>
<dbReference type="STRING" id="1237149.C900_05526"/>
<protein>
    <submittedName>
        <fullName evidence="2">Uncharacterized protein</fullName>
    </submittedName>
</protein>
<organism evidence="2 3">
    <name type="scientific">Fulvivirga imtechensis AK7</name>
    <dbReference type="NCBI Taxonomy" id="1237149"/>
    <lineage>
        <taxon>Bacteria</taxon>
        <taxon>Pseudomonadati</taxon>
        <taxon>Bacteroidota</taxon>
        <taxon>Cytophagia</taxon>
        <taxon>Cytophagales</taxon>
        <taxon>Fulvivirgaceae</taxon>
        <taxon>Fulvivirga</taxon>
    </lineage>
</organism>
<dbReference type="Proteomes" id="UP000011135">
    <property type="component" value="Unassembled WGS sequence"/>
</dbReference>
<accession>L8JJF9</accession>
<feature type="coiled-coil region" evidence="1">
    <location>
        <begin position="346"/>
        <end position="373"/>
    </location>
</feature>
<proteinExistence type="predicted"/>